<dbReference type="GO" id="GO:0000977">
    <property type="term" value="F:RNA polymerase II transcription regulatory region sequence-specific DNA binding"/>
    <property type="evidence" value="ECO:0007669"/>
    <property type="project" value="TreeGrafter"/>
</dbReference>
<comment type="subcellular location">
    <subcellularLocation>
        <location evidence="1">Nucleus</location>
    </subcellularLocation>
</comment>
<evidence type="ECO:0000256" key="1">
    <source>
        <dbReference type="ARBA" id="ARBA00004123"/>
    </source>
</evidence>
<accession>A0A4Y7QEK5</accession>
<evidence type="ECO:0000256" key="4">
    <source>
        <dbReference type="ARBA" id="ARBA00023163"/>
    </source>
</evidence>
<feature type="region of interest" description="Disordered" evidence="7">
    <location>
        <begin position="193"/>
        <end position="253"/>
    </location>
</feature>
<dbReference type="PANTHER" id="PTHR13044">
    <property type="entry name" value="ACTIVATING TRANSCRIPTION FACTOR ATF 4/5"/>
    <property type="match status" value="1"/>
</dbReference>
<keyword evidence="2" id="KW-0805">Transcription regulation</keyword>
<keyword evidence="6" id="KW-0175">Coiled coil</keyword>
<dbReference type="OrthoDB" id="1939598at2759"/>
<organism evidence="9 10">
    <name type="scientific">Rickenella mellea</name>
    <dbReference type="NCBI Taxonomy" id="50990"/>
    <lineage>
        <taxon>Eukaryota</taxon>
        <taxon>Fungi</taxon>
        <taxon>Dikarya</taxon>
        <taxon>Basidiomycota</taxon>
        <taxon>Agaricomycotina</taxon>
        <taxon>Agaricomycetes</taxon>
        <taxon>Hymenochaetales</taxon>
        <taxon>Rickenellaceae</taxon>
        <taxon>Rickenella</taxon>
    </lineage>
</organism>
<evidence type="ECO:0000256" key="7">
    <source>
        <dbReference type="SAM" id="MobiDB-lite"/>
    </source>
</evidence>
<evidence type="ECO:0000259" key="8">
    <source>
        <dbReference type="PROSITE" id="PS50217"/>
    </source>
</evidence>
<dbReference type="Gene3D" id="1.20.5.170">
    <property type="match status" value="1"/>
</dbReference>
<dbReference type="InterPro" id="IPR004827">
    <property type="entry name" value="bZIP"/>
</dbReference>
<dbReference type="Pfam" id="PF07716">
    <property type="entry name" value="bZIP_2"/>
    <property type="match status" value="1"/>
</dbReference>
<gene>
    <name evidence="9" type="ORF">BD410DRAFT_564258</name>
</gene>
<dbReference type="GO" id="GO:0001228">
    <property type="term" value="F:DNA-binding transcription activator activity, RNA polymerase II-specific"/>
    <property type="evidence" value="ECO:0007669"/>
    <property type="project" value="TreeGrafter"/>
</dbReference>
<keyword evidence="5" id="KW-0539">Nucleus</keyword>
<evidence type="ECO:0000313" key="10">
    <source>
        <dbReference type="Proteomes" id="UP000294933"/>
    </source>
</evidence>
<dbReference type="PROSITE" id="PS50217">
    <property type="entry name" value="BZIP"/>
    <property type="match status" value="1"/>
</dbReference>
<feature type="compositionally biased region" description="Acidic residues" evidence="7">
    <location>
        <begin position="99"/>
        <end position="110"/>
    </location>
</feature>
<feature type="compositionally biased region" description="Basic and acidic residues" evidence="7">
    <location>
        <begin position="84"/>
        <end position="98"/>
    </location>
</feature>
<feature type="region of interest" description="Disordered" evidence="7">
    <location>
        <begin position="84"/>
        <end position="134"/>
    </location>
</feature>
<keyword evidence="10" id="KW-1185">Reference proteome</keyword>
<dbReference type="SMART" id="SM00338">
    <property type="entry name" value="BRLZ"/>
    <property type="match status" value="1"/>
</dbReference>
<dbReference type="AlphaFoldDB" id="A0A4Y7QEK5"/>
<evidence type="ECO:0000256" key="3">
    <source>
        <dbReference type="ARBA" id="ARBA00023125"/>
    </source>
</evidence>
<feature type="region of interest" description="Disordered" evidence="7">
    <location>
        <begin position="308"/>
        <end position="329"/>
    </location>
</feature>
<feature type="coiled-coil region" evidence="6">
    <location>
        <begin position="256"/>
        <end position="297"/>
    </location>
</feature>
<feature type="domain" description="BZIP" evidence="8">
    <location>
        <begin position="242"/>
        <end position="301"/>
    </location>
</feature>
<dbReference type="GO" id="GO:0005634">
    <property type="term" value="C:nucleus"/>
    <property type="evidence" value="ECO:0007669"/>
    <property type="project" value="UniProtKB-SubCell"/>
</dbReference>
<evidence type="ECO:0000256" key="6">
    <source>
        <dbReference type="SAM" id="Coils"/>
    </source>
</evidence>
<protein>
    <recommendedName>
        <fullName evidence="8">BZIP domain-containing protein</fullName>
    </recommendedName>
</protein>
<keyword evidence="3" id="KW-0238">DNA-binding</keyword>
<dbReference type="EMBL" id="ML170162">
    <property type="protein sequence ID" value="TDL26064.1"/>
    <property type="molecule type" value="Genomic_DNA"/>
</dbReference>
<dbReference type="PROSITE" id="PS00036">
    <property type="entry name" value="BZIP_BASIC"/>
    <property type="match status" value="1"/>
</dbReference>
<dbReference type="VEuPathDB" id="FungiDB:BD410DRAFT_564258"/>
<evidence type="ECO:0000313" key="9">
    <source>
        <dbReference type="EMBL" id="TDL26064.1"/>
    </source>
</evidence>
<reference evidence="9 10" key="1">
    <citation type="submission" date="2018-06" db="EMBL/GenBank/DDBJ databases">
        <title>A transcriptomic atlas of mushroom development highlights an independent origin of complex multicellularity.</title>
        <authorList>
            <consortium name="DOE Joint Genome Institute"/>
            <person name="Krizsan K."/>
            <person name="Almasi E."/>
            <person name="Merenyi Z."/>
            <person name="Sahu N."/>
            <person name="Viragh M."/>
            <person name="Koszo T."/>
            <person name="Mondo S."/>
            <person name="Kiss B."/>
            <person name="Balint B."/>
            <person name="Kues U."/>
            <person name="Barry K."/>
            <person name="Hegedus J.C."/>
            <person name="Henrissat B."/>
            <person name="Johnson J."/>
            <person name="Lipzen A."/>
            <person name="Ohm R."/>
            <person name="Nagy I."/>
            <person name="Pangilinan J."/>
            <person name="Yan J."/>
            <person name="Xiong Y."/>
            <person name="Grigoriev I.V."/>
            <person name="Hibbett D.S."/>
            <person name="Nagy L.G."/>
        </authorList>
    </citation>
    <scope>NUCLEOTIDE SEQUENCE [LARGE SCALE GENOMIC DNA]</scope>
    <source>
        <strain evidence="9 10">SZMC22713</strain>
    </source>
</reference>
<proteinExistence type="predicted"/>
<dbReference type="SUPFAM" id="SSF57959">
    <property type="entry name" value="Leucine zipper domain"/>
    <property type="match status" value="1"/>
</dbReference>
<dbReference type="Proteomes" id="UP000294933">
    <property type="component" value="Unassembled WGS sequence"/>
</dbReference>
<dbReference type="InterPro" id="IPR046347">
    <property type="entry name" value="bZIP_sf"/>
</dbReference>
<dbReference type="PANTHER" id="PTHR13044:SF14">
    <property type="entry name" value="CRYPTOCEPHAL, ISOFORM A"/>
    <property type="match status" value="1"/>
</dbReference>
<feature type="compositionally biased region" description="Basic and acidic residues" evidence="7">
    <location>
        <begin position="320"/>
        <end position="329"/>
    </location>
</feature>
<evidence type="ECO:0000256" key="5">
    <source>
        <dbReference type="ARBA" id="ARBA00023242"/>
    </source>
</evidence>
<keyword evidence="4" id="KW-0804">Transcription</keyword>
<sequence length="360" mass="38857">MLGVSSLSCSRPPLSPLRFFVHLVGFNSIFTMTPSSLRGLNIVHPPQTTPYGSDTQDLLSAPSFPDLAAQLELWTNLAFESDEPFVKEPSKGGEKSSGADEEQDEEDAEGEGTASPESHANVVNPTSITTIPPAQQQPFDLGAILAGFGIDPFLVPPVNAPQPSQAASLAQLLSSYPSLPLSYALPPQQPLATIAQKSDGASTKRTRTRKSSTASTVSRDTTVPPNFMDDKSDISTPLNATEDKRRRNTAASARFRLKKKEREAALEQKSKELEVRVNELERECEALRRENGWLKGLVVGVTGASAGAAPQAATSGVKRRRDDSEDDSRGNKMFHLPCVSLGHREYFASAVEAIVILFLL</sequence>
<dbReference type="CDD" id="cd14705">
    <property type="entry name" value="bZIP_Zip1"/>
    <property type="match status" value="1"/>
</dbReference>
<dbReference type="STRING" id="50990.A0A4Y7QEK5"/>
<name>A0A4Y7QEK5_9AGAM</name>
<feature type="compositionally biased region" description="Polar residues" evidence="7">
    <location>
        <begin position="116"/>
        <end position="134"/>
    </location>
</feature>
<evidence type="ECO:0000256" key="2">
    <source>
        <dbReference type="ARBA" id="ARBA00023015"/>
    </source>
</evidence>